<comment type="caution">
    <text evidence="3">The sequence shown here is derived from an EMBL/GenBank/DDBJ whole genome shotgun (WGS) entry which is preliminary data.</text>
</comment>
<organism evidence="3 4">
    <name type="scientific">Phytomonospora endophytica</name>
    <dbReference type="NCBI Taxonomy" id="714109"/>
    <lineage>
        <taxon>Bacteria</taxon>
        <taxon>Bacillati</taxon>
        <taxon>Actinomycetota</taxon>
        <taxon>Actinomycetes</taxon>
        <taxon>Micromonosporales</taxon>
        <taxon>Micromonosporaceae</taxon>
        <taxon>Phytomonospora</taxon>
    </lineage>
</organism>
<feature type="transmembrane region" description="Helical" evidence="1">
    <location>
        <begin position="149"/>
        <end position="170"/>
    </location>
</feature>
<dbReference type="Proteomes" id="UP000548476">
    <property type="component" value="Unassembled WGS sequence"/>
</dbReference>
<feature type="transmembrane region" description="Helical" evidence="1">
    <location>
        <begin position="98"/>
        <end position="116"/>
    </location>
</feature>
<reference evidence="3 4" key="1">
    <citation type="submission" date="2020-08" db="EMBL/GenBank/DDBJ databases">
        <title>Genomic Encyclopedia of Type Strains, Phase IV (KMG-IV): sequencing the most valuable type-strain genomes for metagenomic binning, comparative biology and taxonomic classification.</title>
        <authorList>
            <person name="Goeker M."/>
        </authorList>
    </citation>
    <scope>NUCLEOTIDE SEQUENCE [LARGE SCALE GENOMIC DNA]</scope>
    <source>
        <strain evidence="3 4">YIM 65646</strain>
    </source>
</reference>
<proteinExistence type="predicted"/>
<dbReference type="InterPro" id="IPR019251">
    <property type="entry name" value="DUF2231_TM"/>
</dbReference>
<dbReference type="EMBL" id="JACHGT010000003">
    <property type="protein sequence ID" value="MBB6033961.1"/>
    <property type="molecule type" value="Genomic_DNA"/>
</dbReference>
<dbReference type="RefSeq" id="WP_184786806.1">
    <property type="nucleotide sequence ID" value="NZ_BONT01000013.1"/>
</dbReference>
<dbReference type="AlphaFoldDB" id="A0A841F9S3"/>
<evidence type="ECO:0000313" key="3">
    <source>
        <dbReference type="EMBL" id="MBB6033961.1"/>
    </source>
</evidence>
<keyword evidence="1" id="KW-1133">Transmembrane helix</keyword>
<sequence length="182" mass="19514">MPTEFLGLPLHPLAVHLPVVFVPLLALFTAGYVLVPRIRRNIGWWVVLLSVIAPVVSFAAKLSGQNLAEQKLTELRESPEAARAAADSFNNHSQYGDVLVWLVLALAIGALVYAGLASRRLDAFAKARSIGRASAWLSEGEEPGSGRKAFLAVLGVVLIALALASLFYVFRAGHTGAEMLWG</sequence>
<evidence type="ECO:0000256" key="1">
    <source>
        <dbReference type="SAM" id="Phobius"/>
    </source>
</evidence>
<evidence type="ECO:0000259" key="2">
    <source>
        <dbReference type="Pfam" id="PF09990"/>
    </source>
</evidence>
<accession>A0A841F9S3</accession>
<name>A0A841F9S3_9ACTN</name>
<evidence type="ECO:0000313" key="4">
    <source>
        <dbReference type="Proteomes" id="UP000548476"/>
    </source>
</evidence>
<keyword evidence="1" id="KW-0812">Transmembrane</keyword>
<keyword evidence="1" id="KW-0472">Membrane</keyword>
<feature type="domain" description="DUF2231" evidence="2">
    <location>
        <begin position="7"/>
        <end position="181"/>
    </location>
</feature>
<feature type="transmembrane region" description="Helical" evidence="1">
    <location>
        <begin position="15"/>
        <end position="35"/>
    </location>
</feature>
<dbReference type="Pfam" id="PF09990">
    <property type="entry name" value="DUF2231"/>
    <property type="match status" value="1"/>
</dbReference>
<feature type="transmembrane region" description="Helical" evidence="1">
    <location>
        <begin position="42"/>
        <end position="60"/>
    </location>
</feature>
<keyword evidence="4" id="KW-1185">Reference proteome</keyword>
<protein>
    <submittedName>
        <fullName evidence="3">Putative membrane protein</fullName>
    </submittedName>
</protein>
<gene>
    <name evidence="3" type="ORF">HNR73_001811</name>
</gene>